<evidence type="ECO:0000256" key="3">
    <source>
        <dbReference type="RuleBase" id="RU362130"/>
    </source>
</evidence>
<proteinExistence type="inferred from homology"/>
<gene>
    <name evidence="5" type="ORF">M569_06457</name>
</gene>
<dbReference type="Pfam" id="PF16845">
    <property type="entry name" value="SQAPI"/>
    <property type="match status" value="1"/>
</dbReference>
<dbReference type="CDD" id="cd00042">
    <property type="entry name" value="CY"/>
    <property type="match status" value="2"/>
</dbReference>
<feature type="non-terminal residue" evidence="5">
    <location>
        <position position="1"/>
    </location>
</feature>
<evidence type="ECO:0000259" key="4">
    <source>
        <dbReference type="SMART" id="SM00043"/>
    </source>
</evidence>
<dbReference type="EMBL" id="AUSU01002667">
    <property type="protein sequence ID" value="EPS68314.1"/>
    <property type="molecule type" value="Genomic_DNA"/>
</dbReference>
<reference evidence="5 6" key="1">
    <citation type="journal article" date="2013" name="BMC Genomics">
        <title>The miniature genome of a carnivorous plant Genlisea aurea contains a low number of genes and short non-coding sequences.</title>
        <authorList>
            <person name="Leushkin E.V."/>
            <person name="Sutormin R.A."/>
            <person name="Nabieva E.R."/>
            <person name="Penin A.A."/>
            <person name="Kondrashov A.S."/>
            <person name="Logacheva M.D."/>
        </authorList>
    </citation>
    <scope>NUCLEOTIDE SEQUENCE [LARGE SCALE GENOMIC DNA]</scope>
</reference>
<evidence type="ECO:0000256" key="1">
    <source>
        <dbReference type="ARBA" id="ARBA00022690"/>
    </source>
</evidence>
<dbReference type="PANTHER" id="PTHR11413">
    <property type="entry name" value="CYSTATIN FAMILY MEMBER"/>
    <property type="match status" value="1"/>
</dbReference>
<dbReference type="InterPro" id="IPR018073">
    <property type="entry name" value="Prot_inh_cystat_CS"/>
</dbReference>
<accession>S8CMC1</accession>
<dbReference type="SUPFAM" id="SSF54403">
    <property type="entry name" value="Cystatin/monellin"/>
    <property type="match status" value="2"/>
</dbReference>
<comment type="caution">
    <text evidence="5">The sequence shown here is derived from an EMBL/GenBank/DDBJ whole genome shotgun (WGS) entry which is preliminary data.</text>
</comment>
<dbReference type="InterPro" id="IPR046350">
    <property type="entry name" value="Cystatin_sf"/>
</dbReference>
<dbReference type="GO" id="GO:0004869">
    <property type="term" value="F:cysteine-type endopeptidase inhibitor activity"/>
    <property type="evidence" value="ECO:0007669"/>
    <property type="project" value="UniProtKB-KW"/>
</dbReference>
<keyword evidence="2 3" id="KW-0789">Thiol protease inhibitor</keyword>
<evidence type="ECO:0000313" key="6">
    <source>
        <dbReference type="Proteomes" id="UP000015453"/>
    </source>
</evidence>
<dbReference type="SMART" id="SM00043">
    <property type="entry name" value="CY"/>
    <property type="match status" value="1"/>
</dbReference>
<feature type="domain" description="Cystatin" evidence="4">
    <location>
        <begin position="1"/>
        <end position="79"/>
    </location>
</feature>
<organism evidence="5 6">
    <name type="scientific">Genlisea aurea</name>
    <dbReference type="NCBI Taxonomy" id="192259"/>
    <lineage>
        <taxon>Eukaryota</taxon>
        <taxon>Viridiplantae</taxon>
        <taxon>Streptophyta</taxon>
        <taxon>Embryophyta</taxon>
        <taxon>Tracheophyta</taxon>
        <taxon>Spermatophyta</taxon>
        <taxon>Magnoliopsida</taxon>
        <taxon>eudicotyledons</taxon>
        <taxon>Gunneridae</taxon>
        <taxon>Pentapetalae</taxon>
        <taxon>asterids</taxon>
        <taxon>lamiids</taxon>
        <taxon>Lamiales</taxon>
        <taxon>Lentibulariaceae</taxon>
        <taxon>Genlisea</taxon>
    </lineage>
</organism>
<keyword evidence="6" id="KW-1185">Reference proteome</keyword>
<dbReference type="OrthoDB" id="1908104at2759"/>
<dbReference type="PANTHER" id="PTHR11413:SF103">
    <property type="entry name" value="CYSTEINE PROTEINASE INHIBITOR 12"/>
    <property type="match status" value="1"/>
</dbReference>
<name>S8CMC1_9LAMI</name>
<dbReference type="AlphaFoldDB" id="S8CMC1"/>
<dbReference type="PROSITE" id="PS00287">
    <property type="entry name" value="CYSTATIN"/>
    <property type="match status" value="1"/>
</dbReference>
<sequence length="201" mass="23087">DSNEIDSLAQFAVDQHNTKENALLELVKVVKAEEQVVSGKLHHLTLEVMDAGKKKIYEAKIWVKPWLNNFKELQEFRHIEDGNCDCLFYAIGRRRYYCIVCVRYESDEKAAGGEWESVGLEDPAVQDAARHAIKTIQQRSNSLLPYELSEVLHASVQVVDSSAKFDMFLKLKRGEKEEKVTVEVHRSEEGNFILAKMEDHH</sequence>
<dbReference type="Proteomes" id="UP000015453">
    <property type="component" value="Unassembled WGS sequence"/>
</dbReference>
<protein>
    <recommendedName>
        <fullName evidence="3">Cysteine proteinase inhibitor</fullName>
    </recommendedName>
</protein>
<dbReference type="Gene3D" id="3.10.450.10">
    <property type="match status" value="2"/>
</dbReference>
<dbReference type="InterPro" id="IPR027214">
    <property type="entry name" value="Cystatin"/>
</dbReference>
<comment type="similarity">
    <text evidence="3">Belongs to the cystatin family. Phytocystatin subfamily.</text>
</comment>
<evidence type="ECO:0000256" key="2">
    <source>
        <dbReference type="ARBA" id="ARBA00022704"/>
    </source>
</evidence>
<evidence type="ECO:0000313" key="5">
    <source>
        <dbReference type="EMBL" id="EPS68314.1"/>
    </source>
</evidence>
<keyword evidence="1 3" id="KW-0646">Protease inhibitor</keyword>
<dbReference type="InterPro" id="IPR000010">
    <property type="entry name" value="Cystatin_dom"/>
</dbReference>